<dbReference type="OrthoDB" id="5369347at2759"/>
<dbReference type="STRING" id="42251.A0A2T7A3I6"/>
<sequence>MLDGDLNFNSLDSSFQFLDLGQEIISQQEKTICFFRTCCLNEGLAQISSDSSGLQPANYPWALTAFTANQTLAYSKVSPQYQNWLIYSQFYSPLKYLFYAAGTYPFQNQSLNYLSISSEIMKLWQAERIGSERFNIDMSKLQTVYTYSRDRILLALRESIQDGRSFSTRQEHRISIEMFHALARKYIEISSNQTFQNYLIVNSEEIFHLLYANICRFGLALEYTAAKLDISREESTSDLSRIFRMFLQLQKVSFTSVLLQAQGELWKSPSKFENKVKYGLGLRY</sequence>
<dbReference type="Proteomes" id="UP000244722">
    <property type="component" value="Unassembled WGS sequence"/>
</dbReference>
<protein>
    <submittedName>
        <fullName evidence="1">Uncharacterized protein</fullName>
    </submittedName>
</protein>
<name>A0A2T7A3I6_TUBBO</name>
<dbReference type="EMBL" id="NESQ01000030">
    <property type="protein sequence ID" value="PUU82306.1"/>
    <property type="molecule type" value="Genomic_DNA"/>
</dbReference>
<comment type="caution">
    <text evidence="1">The sequence shown here is derived from an EMBL/GenBank/DDBJ whole genome shotgun (WGS) entry which is preliminary data.</text>
</comment>
<keyword evidence="2" id="KW-1185">Reference proteome</keyword>
<organism evidence="1 2">
    <name type="scientific">Tuber borchii</name>
    <name type="common">White truffle</name>
    <dbReference type="NCBI Taxonomy" id="42251"/>
    <lineage>
        <taxon>Eukaryota</taxon>
        <taxon>Fungi</taxon>
        <taxon>Dikarya</taxon>
        <taxon>Ascomycota</taxon>
        <taxon>Pezizomycotina</taxon>
        <taxon>Pezizomycetes</taxon>
        <taxon>Pezizales</taxon>
        <taxon>Tuberaceae</taxon>
        <taxon>Tuber</taxon>
    </lineage>
</organism>
<reference evidence="1 2" key="1">
    <citation type="submission" date="2017-04" db="EMBL/GenBank/DDBJ databases">
        <title>Draft genome sequence of Tuber borchii Vittad., a whitish edible truffle.</title>
        <authorList>
            <consortium name="DOE Joint Genome Institute"/>
            <person name="Murat C."/>
            <person name="Kuo A."/>
            <person name="Barry K.W."/>
            <person name="Clum A."/>
            <person name="Dockter R.B."/>
            <person name="Fauchery L."/>
            <person name="Iotti M."/>
            <person name="Kohler A."/>
            <person name="Labutti K."/>
            <person name="Lindquist E.A."/>
            <person name="Lipzen A."/>
            <person name="Ohm R.A."/>
            <person name="Wang M."/>
            <person name="Grigoriev I.V."/>
            <person name="Zambonelli A."/>
            <person name="Martin F.M."/>
        </authorList>
    </citation>
    <scope>NUCLEOTIDE SEQUENCE [LARGE SCALE GENOMIC DNA]</scope>
    <source>
        <strain evidence="1 2">Tbo3840</strain>
    </source>
</reference>
<dbReference type="AlphaFoldDB" id="A0A2T7A3I6"/>
<gene>
    <name evidence="1" type="ORF">B9Z19DRAFT_1061911</name>
</gene>
<evidence type="ECO:0000313" key="1">
    <source>
        <dbReference type="EMBL" id="PUU82306.1"/>
    </source>
</evidence>
<proteinExistence type="predicted"/>
<accession>A0A2T7A3I6</accession>
<evidence type="ECO:0000313" key="2">
    <source>
        <dbReference type="Proteomes" id="UP000244722"/>
    </source>
</evidence>